<dbReference type="Pfam" id="PF13472">
    <property type="entry name" value="Lipase_GDSL_2"/>
    <property type="match status" value="1"/>
</dbReference>
<protein>
    <submittedName>
        <fullName evidence="2">SGNH/GDSL hydrolase family protein</fullName>
    </submittedName>
</protein>
<dbReference type="SUPFAM" id="SSF52266">
    <property type="entry name" value="SGNH hydrolase"/>
    <property type="match status" value="1"/>
</dbReference>
<keyword evidence="3" id="KW-1185">Reference proteome</keyword>
<dbReference type="PANTHER" id="PTHR37981:SF1">
    <property type="entry name" value="SGNH HYDROLASE-TYPE ESTERASE DOMAIN-CONTAINING PROTEIN"/>
    <property type="match status" value="1"/>
</dbReference>
<evidence type="ECO:0000259" key="1">
    <source>
        <dbReference type="Pfam" id="PF13472"/>
    </source>
</evidence>
<proteinExistence type="predicted"/>
<dbReference type="InterPro" id="IPR013830">
    <property type="entry name" value="SGNH_hydro"/>
</dbReference>
<dbReference type="EMBL" id="JANFQF010000004">
    <property type="protein sequence ID" value="MCQ4118826.1"/>
    <property type="molecule type" value="Genomic_DNA"/>
</dbReference>
<dbReference type="PANTHER" id="PTHR37981">
    <property type="entry name" value="LIPASE 2"/>
    <property type="match status" value="1"/>
</dbReference>
<organism evidence="2 3">
    <name type="scientific">Rhodococcus tibetensis</name>
    <dbReference type="NCBI Taxonomy" id="2965064"/>
    <lineage>
        <taxon>Bacteria</taxon>
        <taxon>Bacillati</taxon>
        <taxon>Actinomycetota</taxon>
        <taxon>Actinomycetes</taxon>
        <taxon>Mycobacteriales</taxon>
        <taxon>Nocardiaceae</taxon>
        <taxon>Rhodococcus</taxon>
    </lineage>
</organism>
<dbReference type="InterPro" id="IPR036514">
    <property type="entry name" value="SGNH_hydro_sf"/>
</dbReference>
<dbReference type="Proteomes" id="UP001524501">
    <property type="component" value="Unassembled WGS sequence"/>
</dbReference>
<evidence type="ECO:0000313" key="2">
    <source>
        <dbReference type="EMBL" id="MCQ4118826.1"/>
    </source>
</evidence>
<feature type="domain" description="SGNH hydrolase-type esterase" evidence="1">
    <location>
        <begin position="77"/>
        <end position="315"/>
    </location>
</feature>
<name>A0ABT1Q995_9NOCA</name>
<dbReference type="InterPro" id="IPR037460">
    <property type="entry name" value="SEST-like"/>
</dbReference>
<sequence length="329" mass="34425">MPGTHPPVRARHYCQPVVVIVHLWSSDTETSRGHAMSNSRGLRAALVLCAVVGATGLVPAAATAEPTVPQRGVHYVALGDSRASGPLVEASAHRDLCLRSPEQNYPAELARLIGASEFTDVTCSAAKPAHVLDTPQFVGTRFAPPQIEALRADTDLVTLSIGGGGSNHLAVSVRCVAIAPEADARCRNNPRAEQLATLGIAEMAPRVDAVVAAIVAKASNAEVYLIGHGGSVGHRGCWPNLPLSDADAVWLSGYFDRFNQIYVDAAARHGVHYIDIAGASIGGGHDACAPDDQRWFEGILPRSPAEPAHPNELAMAAIAEMVAADITAS</sequence>
<dbReference type="CDD" id="cd01823">
    <property type="entry name" value="SEST_like"/>
    <property type="match status" value="1"/>
</dbReference>
<gene>
    <name evidence="2" type="ORF">NOF53_06505</name>
</gene>
<reference evidence="2 3" key="1">
    <citation type="submission" date="2022-07" db="EMBL/GenBank/DDBJ databases">
        <title>Degradation activity of malathion, p-nitrophenol and potential low-temperature adaptation strategy of Rhodococcus sp. FXJ9.536.</title>
        <authorList>
            <person name="Huang J."/>
            <person name="Huang Y."/>
        </authorList>
    </citation>
    <scope>NUCLEOTIDE SEQUENCE [LARGE SCALE GENOMIC DNA]</scope>
    <source>
        <strain evidence="2 3">FXJ9.536</strain>
    </source>
</reference>
<dbReference type="GO" id="GO:0016787">
    <property type="term" value="F:hydrolase activity"/>
    <property type="evidence" value="ECO:0007669"/>
    <property type="project" value="UniProtKB-KW"/>
</dbReference>
<evidence type="ECO:0000313" key="3">
    <source>
        <dbReference type="Proteomes" id="UP001524501"/>
    </source>
</evidence>
<keyword evidence="2" id="KW-0378">Hydrolase</keyword>
<accession>A0ABT1Q995</accession>
<comment type="caution">
    <text evidence="2">The sequence shown here is derived from an EMBL/GenBank/DDBJ whole genome shotgun (WGS) entry which is preliminary data.</text>
</comment>
<dbReference type="Gene3D" id="3.40.50.1110">
    <property type="entry name" value="SGNH hydrolase"/>
    <property type="match status" value="1"/>
</dbReference>